<evidence type="ECO:0000313" key="2">
    <source>
        <dbReference type="EMBL" id="KAK3306298.1"/>
    </source>
</evidence>
<sequence length="87" mass="9536">MAARNRHLETAGWGSKPQRLPLCDPSAVWVFASVTLSFAGVPDFLLAATFLNNGYRRSASGTGIITIQLWWAAHVFGLVNCLIYRGQ</sequence>
<reference evidence="2" key="1">
    <citation type="journal article" date="2023" name="Mol. Phylogenet. Evol.">
        <title>Genome-scale phylogeny and comparative genomics of the fungal order Sordariales.</title>
        <authorList>
            <person name="Hensen N."/>
            <person name="Bonometti L."/>
            <person name="Westerberg I."/>
            <person name="Brannstrom I.O."/>
            <person name="Guillou S."/>
            <person name="Cros-Aarteil S."/>
            <person name="Calhoun S."/>
            <person name="Haridas S."/>
            <person name="Kuo A."/>
            <person name="Mondo S."/>
            <person name="Pangilinan J."/>
            <person name="Riley R."/>
            <person name="LaButti K."/>
            <person name="Andreopoulos B."/>
            <person name="Lipzen A."/>
            <person name="Chen C."/>
            <person name="Yan M."/>
            <person name="Daum C."/>
            <person name="Ng V."/>
            <person name="Clum A."/>
            <person name="Steindorff A."/>
            <person name="Ohm R.A."/>
            <person name="Martin F."/>
            <person name="Silar P."/>
            <person name="Natvig D.O."/>
            <person name="Lalanne C."/>
            <person name="Gautier V."/>
            <person name="Ament-Velasquez S.L."/>
            <person name="Kruys A."/>
            <person name="Hutchinson M.I."/>
            <person name="Powell A.J."/>
            <person name="Barry K."/>
            <person name="Miller A.N."/>
            <person name="Grigoriev I.V."/>
            <person name="Debuchy R."/>
            <person name="Gladieux P."/>
            <person name="Hiltunen Thoren M."/>
            <person name="Johannesson H."/>
        </authorList>
    </citation>
    <scope>NUCLEOTIDE SEQUENCE</scope>
    <source>
        <strain evidence="2">CBS 333.67</strain>
    </source>
</reference>
<reference evidence="2" key="2">
    <citation type="submission" date="2023-06" db="EMBL/GenBank/DDBJ databases">
        <authorList>
            <consortium name="Lawrence Berkeley National Laboratory"/>
            <person name="Mondo S.J."/>
            <person name="Hensen N."/>
            <person name="Bonometti L."/>
            <person name="Westerberg I."/>
            <person name="Brannstrom I.O."/>
            <person name="Guillou S."/>
            <person name="Cros-Aarteil S."/>
            <person name="Calhoun S."/>
            <person name="Haridas S."/>
            <person name="Kuo A."/>
            <person name="Pangilinan J."/>
            <person name="Riley R."/>
            <person name="Labutti K."/>
            <person name="Andreopoulos B."/>
            <person name="Lipzen A."/>
            <person name="Chen C."/>
            <person name="Yanf M."/>
            <person name="Daum C."/>
            <person name="Ng V."/>
            <person name="Clum A."/>
            <person name="Steindorff A."/>
            <person name="Ohm R."/>
            <person name="Martin F."/>
            <person name="Silar P."/>
            <person name="Natvig D."/>
            <person name="Lalanne C."/>
            <person name="Gautier V."/>
            <person name="Ament-Velasquez S.L."/>
            <person name="Kruys A."/>
            <person name="Hutchinson M.I."/>
            <person name="Powell A.J."/>
            <person name="Barry K."/>
            <person name="Miller A.N."/>
            <person name="Grigoriev I.V."/>
            <person name="Debuchy R."/>
            <person name="Gladieux P."/>
            <person name="Thoren M.H."/>
            <person name="Johannesson H."/>
        </authorList>
    </citation>
    <scope>NUCLEOTIDE SEQUENCE</scope>
    <source>
        <strain evidence="2">CBS 333.67</strain>
    </source>
</reference>
<feature type="transmembrane region" description="Helical" evidence="1">
    <location>
        <begin position="63"/>
        <end position="85"/>
    </location>
</feature>
<comment type="caution">
    <text evidence="2">The sequence shown here is derived from an EMBL/GenBank/DDBJ whole genome shotgun (WGS) entry which is preliminary data.</text>
</comment>
<keyword evidence="3" id="KW-1185">Reference proteome</keyword>
<dbReference type="Proteomes" id="UP001273166">
    <property type="component" value="Unassembled WGS sequence"/>
</dbReference>
<name>A0AAJ0GUA6_9PEZI</name>
<accession>A0AAJ0GUA6</accession>
<dbReference type="RefSeq" id="XP_062722078.1">
    <property type="nucleotide sequence ID" value="XM_062861825.1"/>
</dbReference>
<keyword evidence="1" id="KW-0812">Transmembrane</keyword>
<evidence type="ECO:0000256" key="1">
    <source>
        <dbReference type="SAM" id="Phobius"/>
    </source>
</evidence>
<dbReference type="GeneID" id="87880654"/>
<keyword evidence="1" id="KW-0472">Membrane</keyword>
<dbReference type="AlphaFoldDB" id="A0AAJ0GUA6"/>
<proteinExistence type="predicted"/>
<feature type="transmembrane region" description="Helical" evidence="1">
    <location>
        <begin position="27"/>
        <end position="51"/>
    </location>
</feature>
<organism evidence="2 3">
    <name type="scientific">Chaetomium strumarium</name>
    <dbReference type="NCBI Taxonomy" id="1170767"/>
    <lineage>
        <taxon>Eukaryota</taxon>
        <taxon>Fungi</taxon>
        <taxon>Dikarya</taxon>
        <taxon>Ascomycota</taxon>
        <taxon>Pezizomycotina</taxon>
        <taxon>Sordariomycetes</taxon>
        <taxon>Sordariomycetidae</taxon>
        <taxon>Sordariales</taxon>
        <taxon>Chaetomiaceae</taxon>
        <taxon>Chaetomium</taxon>
    </lineage>
</organism>
<gene>
    <name evidence="2" type="ORF">B0T15DRAFT_136860</name>
</gene>
<evidence type="ECO:0000313" key="3">
    <source>
        <dbReference type="Proteomes" id="UP001273166"/>
    </source>
</evidence>
<dbReference type="EMBL" id="JAUDZG010000003">
    <property type="protein sequence ID" value="KAK3306298.1"/>
    <property type="molecule type" value="Genomic_DNA"/>
</dbReference>
<keyword evidence="1" id="KW-1133">Transmembrane helix</keyword>
<protein>
    <submittedName>
        <fullName evidence="2">Uncharacterized protein</fullName>
    </submittedName>
</protein>